<reference evidence="4 5" key="1">
    <citation type="submission" date="2020-01" db="EMBL/GenBank/DDBJ databases">
        <title>Draft genome sequence of Aspergillus udagawae IFM 46972.</title>
        <authorList>
            <person name="Takahashi H."/>
            <person name="Yaguchi T."/>
        </authorList>
    </citation>
    <scope>NUCLEOTIDE SEQUENCE [LARGE SCALE GENOMIC DNA]</scope>
    <source>
        <strain evidence="4 5">IFM 46972</strain>
    </source>
</reference>
<keyword evidence="1" id="KW-0677">Repeat</keyword>
<dbReference type="Pfam" id="PF12796">
    <property type="entry name" value="Ank_2"/>
    <property type="match status" value="3"/>
</dbReference>
<proteinExistence type="predicted"/>
<dbReference type="PROSITE" id="PS50297">
    <property type="entry name" value="ANK_REP_REGION"/>
    <property type="match status" value="6"/>
</dbReference>
<feature type="repeat" description="ANK" evidence="3">
    <location>
        <begin position="117"/>
        <end position="149"/>
    </location>
</feature>
<dbReference type="PROSITE" id="PS50088">
    <property type="entry name" value="ANK_REPEAT"/>
    <property type="match status" value="6"/>
</dbReference>
<dbReference type="Gene3D" id="1.25.40.20">
    <property type="entry name" value="Ankyrin repeat-containing domain"/>
    <property type="match status" value="3"/>
</dbReference>
<evidence type="ECO:0000256" key="1">
    <source>
        <dbReference type="ARBA" id="ARBA00022737"/>
    </source>
</evidence>
<gene>
    <name evidence="4" type="ORF">IFM46972_05691</name>
</gene>
<dbReference type="SUPFAM" id="SSF48403">
    <property type="entry name" value="Ankyrin repeat"/>
    <property type="match status" value="1"/>
</dbReference>
<evidence type="ECO:0000313" key="4">
    <source>
        <dbReference type="EMBL" id="GFF38854.1"/>
    </source>
</evidence>
<dbReference type="EMBL" id="BLKC01000035">
    <property type="protein sequence ID" value="GFF38854.1"/>
    <property type="molecule type" value="Genomic_DNA"/>
</dbReference>
<feature type="repeat" description="ANK" evidence="3">
    <location>
        <begin position="287"/>
        <end position="319"/>
    </location>
</feature>
<evidence type="ECO:0000256" key="3">
    <source>
        <dbReference type="PROSITE-ProRule" id="PRU00023"/>
    </source>
</evidence>
<keyword evidence="2 3" id="KW-0040">ANK repeat</keyword>
<organism evidence="4 5">
    <name type="scientific">Aspergillus udagawae</name>
    <dbReference type="NCBI Taxonomy" id="91492"/>
    <lineage>
        <taxon>Eukaryota</taxon>
        <taxon>Fungi</taxon>
        <taxon>Dikarya</taxon>
        <taxon>Ascomycota</taxon>
        <taxon>Pezizomycotina</taxon>
        <taxon>Eurotiomycetes</taxon>
        <taxon>Eurotiomycetidae</taxon>
        <taxon>Eurotiales</taxon>
        <taxon>Aspergillaceae</taxon>
        <taxon>Aspergillus</taxon>
        <taxon>Aspergillus subgen. Fumigati</taxon>
    </lineage>
</organism>
<dbReference type="InterPro" id="IPR002110">
    <property type="entry name" value="Ankyrin_rpt"/>
</dbReference>
<evidence type="ECO:0000256" key="2">
    <source>
        <dbReference type="ARBA" id="ARBA00023043"/>
    </source>
</evidence>
<dbReference type="InterPro" id="IPR036770">
    <property type="entry name" value="Ankyrin_rpt-contain_sf"/>
</dbReference>
<dbReference type="PANTHER" id="PTHR24198">
    <property type="entry name" value="ANKYRIN REPEAT AND PROTEIN KINASE DOMAIN-CONTAINING PROTEIN"/>
    <property type="match status" value="1"/>
</dbReference>
<feature type="repeat" description="ANK" evidence="3">
    <location>
        <begin position="220"/>
        <end position="252"/>
    </location>
</feature>
<sequence>MTAYRPCTLPLELIVMVADYLGPLDLLNLIQGIPHLAPLLNSQHIQAQDDNGRTILHHIVEQGLENLLKPLTKWIPHSSVPDNAGWTLLHQAVRNSDERMTKALVYAGLDISAKDNGGRTALHFACDVDEVGIAQFLLDHGANPSAADYNGRTLLPNTDRRCSVIHERLWKAGAVFRSPPMPRPMPRGLTPLFYAAWLGREDTTRILLEAGADPSIQTESGETVLQRAVSGNHTNIVRLLLDAGVDVNVRESLHGHTALLKAAHWGADDSLRLLLKAGANASAVGYDGRNALHLAATMGHKSTIKLLLKEGVNSSAQDSQGYTPLDWAVASENKGIIQILEDANKNPFLRLVHQMCGKCYSKIQTGND</sequence>
<dbReference type="Pfam" id="PF00023">
    <property type="entry name" value="Ank"/>
    <property type="match status" value="1"/>
</dbReference>
<comment type="caution">
    <text evidence="4">The sequence shown here is derived from an EMBL/GenBank/DDBJ whole genome shotgun (WGS) entry which is preliminary data.</text>
</comment>
<name>A0A8H3RT55_9EURO</name>
<dbReference type="PRINTS" id="PR01415">
    <property type="entry name" value="ANKYRIN"/>
</dbReference>
<evidence type="ECO:0000313" key="5">
    <source>
        <dbReference type="Proteomes" id="UP000465221"/>
    </source>
</evidence>
<dbReference type="PANTHER" id="PTHR24198:SF165">
    <property type="entry name" value="ANKYRIN REPEAT-CONTAINING PROTEIN-RELATED"/>
    <property type="match status" value="1"/>
</dbReference>
<accession>A0A8H3RT55</accession>
<feature type="repeat" description="ANK" evidence="3">
    <location>
        <begin position="84"/>
        <end position="116"/>
    </location>
</feature>
<feature type="repeat" description="ANK" evidence="3">
    <location>
        <begin position="187"/>
        <end position="219"/>
    </location>
</feature>
<feature type="repeat" description="ANK" evidence="3">
    <location>
        <begin position="254"/>
        <end position="286"/>
    </location>
</feature>
<dbReference type="SMART" id="SM00248">
    <property type="entry name" value="ANK"/>
    <property type="match status" value="8"/>
</dbReference>
<dbReference type="AlphaFoldDB" id="A0A8H3RT55"/>
<protein>
    <submittedName>
        <fullName evidence="4">Putative ankyrin repeat protein RF_0381</fullName>
    </submittedName>
</protein>
<dbReference type="Proteomes" id="UP000465221">
    <property type="component" value="Unassembled WGS sequence"/>
</dbReference>